<feature type="active site" description="Proton donor/acceptor" evidence="7">
    <location>
        <position position="88"/>
    </location>
</feature>
<comment type="pathway">
    <text evidence="7">Cell wall biogenesis; peptidoglycan biosynthesis.</text>
</comment>
<name>A0A1I3NHX3_9FLAO</name>
<dbReference type="UniPathway" id="UPA00219"/>
<dbReference type="InterPro" id="IPR015942">
    <property type="entry name" value="Asp/Glu/hydantoin_racemase"/>
</dbReference>
<keyword evidence="4 7" id="KW-0573">Peptidoglycan synthesis</keyword>
<comment type="catalytic activity">
    <reaction evidence="1 7">
        <text>L-glutamate = D-glutamate</text>
        <dbReference type="Rhea" id="RHEA:12813"/>
        <dbReference type="ChEBI" id="CHEBI:29985"/>
        <dbReference type="ChEBI" id="CHEBI:29986"/>
        <dbReference type="EC" id="5.1.1.3"/>
    </reaction>
</comment>
<dbReference type="GO" id="GO:0071555">
    <property type="term" value="P:cell wall organization"/>
    <property type="evidence" value="ECO:0007669"/>
    <property type="project" value="UniProtKB-KW"/>
</dbReference>
<dbReference type="PROSITE" id="PS00923">
    <property type="entry name" value="ASP_GLU_RACEMASE_1"/>
    <property type="match status" value="1"/>
</dbReference>
<keyword evidence="3 7" id="KW-0133">Cell shape</keyword>
<dbReference type="HAMAP" id="MF_00258">
    <property type="entry name" value="Glu_racemase"/>
    <property type="match status" value="1"/>
</dbReference>
<protein>
    <recommendedName>
        <fullName evidence="2 7">Glutamate racemase</fullName>
        <ecNumber evidence="2 7">5.1.1.3</ecNumber>
    </recommendedName>
</protein>
<dbReference type="PANTHER" id="PTHR21198">
    <property type="entry name" value="GLUTAMATE RACEMASE"/>
    <property type="match status" value="1"/>
</dbReference>
<evidence type="ECO:0000256" key="5">
    <source>
        <dbReference type="ARBA" id="ARBA00023235"/>
    </source>
</evidence>
<comment type="similarity">
    <text evidence="7">Belongs to the aspartate/glutamate racemases family.</text>
</comment>
<evidence type="ECO:0000256" key="7">
    <source>
        <dbReference type="HAMAP-Rule" id="MF_00258"/>
    </source>
</evidence>
<dbReference type="NCBIfam" id="TIGR00067">
    <property type="entry name" value="glut_race"/>
    <property type="match status" value="1"/>
</dbReference>
<dbReference type="GO" id="GO:0008360">
    <property type="term" value="P:regulation of cell shape"/>
    <property type="evidence" value="ECO:0007669"/>
    <property type="project" value="UniProtKB-KW"/>
</dbReference>
<feature type="active site" description="Proton donor/acceptor" evidence="7">
    <location>
        <position position="200"/>
    </location>
</feature>
<dbReference type="PROSITE" id="PS00924">
    <property type="entry name" value="ASP_GLU_RACEMASE_2"/>
    <property type="match status" value="1"/>
</dbReference>
<dbReference type="FunFam" id="3.40.50.1860:FF:000001">
    <property type="entry name" value="Glutamate racemase"/>
    <property type="match status" value="1"/>
</dbReference>
<keyword evidence="5 7" id="KW-0413">Isomerase</keyword>
<feature type="binding site" evidence="7">
    <location>
        <begin position="201"/>
        <end position="202"/>
    </location>
    <ligand>
        <name>substrate</name>
    </ligand>
</feature>
<evidence type="ECO:0000256" key="2">
    <source>
        <dbReference type="ARBA" id="ARBA00013090"/>
    </source>
</evidence>
<dbReference type="SUPFAM" id="SSF53681">
    <property type="entry name" value="Aspartate/glutamate racemase"/>
    <property type="match status" value="2"/>
</dbReference>
<dbReference type="EMBL" id="FORQ01000004">
    <property type="protein sequence ID" value="SFJ08934.1"/>
    <property type="molecule type" value="Genomic_DNA"/>
</dbReference>
<feature type="binding site" evidence="7">
    <location>
        <begin position="25"/>
        <end position="26"/>
    </location>
    <ligand>
        <name>substrate</name>
    </ligand>
</feature>
<dbReference type="EC" id="5.1.1.3" evidence="2 7"/>
<proteinExistence type="inferred from homology"/>
<dbReference type="AlphaFoldDB" id="A0A1I3NHX3"/>
<accession>A0A1I3NHX3</accession>
<gene>
    <name evidence="7" type="primary">murI</name>
    <name evidence="8" type="ORF">SAMN05421638_2104</name>
</gene>
<dbReference type="Gene3D" id="3.40.50.1860">
    <property type="match status" value="2"/>
</dbReference>
<dbReference type="Proteomes" id="UP000242560">
    <property type="component" value="Unassembled WGS sequence"/>
</dbReference>
<dbReference type="InterPro" id="IPR001920">
    <property type="entry name" value="Asp/Glu_race"/>
</dbReference>
<comment type="function">
    <text evidence="7">Provides the (R)-glutamate required for cell wall biosynthesis.</text>
</comment>
<feature type="binding site" evidence="7">
    <location>
        <begin position="57"/>
        <end position="58"/>
    </location>
    <ligand>
        <name>substrate</name>
    </ligand>
</feature>
<keyword evidence="9" id="KW-1185">Reference proteome</keyword>
<dbReference type="PANTHER" id="PTHR21198:SF2">
    <property type="entry name" value="GLUTAMATE RACEMASE"/>
    <property type="match status" value="1"/>
</dbReference>
<reference evidence="9" key="1">
    <citation type="submission" date="2016-10" db="EMBL/GenBank/DDBJ databases">
        <authorList>
            <person name="Varghese N."/>
            <person name="Submissions S."/>
        </authorList>
    </citation>
    <scope>NUCLEOTIDE SEQUENCE [LARGE SCALE GENOMIC DNA]</scope>
    <source>
        <strain evidence="9">DSM 22251</strain>
    </source>
</reference>
<evidence type="ECO:0000256" key="3">
    <source>
        <dbReference type="ARBA" id="ARBA00022960"/>
    </source>
</evidence>
<dbReference type="Pfam" id="PF01177">
    <property type="entry name" value="Asp_Glu_race"/>
    <property type="match status" value="1"/>
</dbReference>
<dbReference type="InterPro" id="IPR004391">
    <property type="entry name" value="Glu_race"/>
</dbReference>
<organism evidence="8 9">
    <name type="scientific">Kaistella treverensis</name>
    <dbReference type="NCBI Taxonomy" id="631455"/>
    <lineage>
        <taxon>Bacteria</taxon>
        <taxon>Pseudomonadati</taxon>
        <taxon>Bacteroidota</taxon>
        <taxon>Flavobacteriia</taxon>
        <taxon>Flavobacteriales</taxon>
        <taxon>Weeksellaceae</taxon>
        <taxon>Chryseobacterium group</taxon>
        <taxon>Kaistella</taxon>
    </lineage>
</organism>
<feature type="binding site" evidence="7">
    <location>
        <begin position="89"/>
        <end position="90"/>
    </location>
    <ligand>
        <name>substrate</name>
    </ligand>
</feature>
<evidence type="ECO:0000313" key="8">
    <source>
        <dbReference type="EMBL" id="SFJ08934.1"/>
    </source>
</evidence>
<evidence type="ECO:0000256" key="1">
    <source>
        <dbReference type="ARBA" id="ARBA00001602"/>
    </source>
</evidence>
<dbReference type="InterPro" id="IPR033134">
    <property type="entry name" value="Asp/Glu_racemase_AS_2"/>
</dbReference>
<keyword evidence="6 7" id="KW-0961">Cell wall biogenesis/degradation</keyword>
<sequence>MQKFLRLKTPDFSHLSADQPIGIFDSGVGGLTIAKEIKRLLPQENLIYFGDTKHLPYGEKSREAIIGYSTKITSFLLEKNCKAIVIACNSATANALKEVLELVNQKVPVIDVINPVAEKVSYEIHNNVGVIATKATVSSGLYRKTIRKHNKFIKVDELATPLLVPAIEEGFKNHPITHAIVYNYLSNSKLKNIETLILGCTHYPLLLNEIKQFYGNRVRVIDSPSIVANQLKVILEKHRLLNKDNNEATYQFYLSDITKNFEKISRKFFGNSIDLELKVL</sequence>
<evidence type="ECO:0000256" key="6">
    <source>
        <dbReference type="ARBA" id="ARBA00023316"/>
    </source>
</evidence>
<dbReference type="GO" id="GO:0008881">
    <property type="term" value="F:glutamate racemase activity"/>
    <property type="evidence" value="ECO:0007669"/>
    <property type="project" value="UniProtKB-UniRule"/>
</dbReference>
<evidence type="ECO:0000256" key="4">
    <source>
        <dbReference type="ARBA" id="ARBA00022984"/>
    </source>
</evidence>
<dbReference type="InterPro" id="IPR018187">
    <property type="entry name" value="Asp/Glu_racemase_AS_1"/>
</dbReference>
<evidence type="ECO:0000313" key="9">
    <source>
        <dbReference type="Proteomes" id="UP000242560"/>
    </source>
</evidence>
<dbReference type="GO" id="GO:0009252">
    <property type="term" value="P:peptidoglycan biosynthetic process"/>
    <property type="evidence" value="ECO:0007669"/>
    <property type="project" value="UniProtKB-UniRule"/>
</dbReference>